<sequence>MAKVRQPEPVKLTMSMISAEETLFTQVEERMTQRWGQIDFRSQVLAFQHTSYYEKEMGPKLKRKLLSFESLIDPGKIIQVKLFTNELEEEFLYPDSSRRRLNLDPGYISLSKLVLATTKDYEHRIYLGRGIYAEITLRYKRGRGFQPWEVTYPDYRSTEYLEIFTYLRQIYHGQLGKEKSSQTKKDRCLSPKT</sequence>
<gene>
    <name evidence="1" type="ORF">E3J95_05055</name>
</gene>
<dbReference type="Pfam" id="PF14385">
    <property type="entry name" value="DUF4416"/>
    <property type="match status" value="1"/>
</dbReference>
<comment type="caution">
    <text evidence="1">The sequence shown here is derived from an EMBL/GenBank/DDBJ whole genome shotgun (WGS) entry which is preliminary data.</text>
</comment>
<dbReference type="EMBL" id="SOKU01000248">
    <property type="protein sequence ID" value="TES85171.1"/>
    <property type="molecule type" value="Genomic_DNA"/>
</dbReference>
<evidence type="ECO:0000313" key="1">
    <source>
        <dbReference type="EMBL" id="TES85171.1"/>
    </source>
</evidence>
<dbReference type="InterPro" id="IPR025529">
    <property type="entry name" value="DUF4416"/>
</dbReference>
<accession>A0A523QHZ8</accession>
<reference evidence="1 2" key="1">
    <citation type="submission" date="2019-03" db="EMBL/GenBank/DDBJ databases">
        <title>Metabolic potential of uncultured bacteria and archaea associated with petroleum seepage in deep-sea sediments.</title>
        <authorList>
            <person name="Dong X."/>
            <person name="Hubert C."/>
        </authorList>
    </citation>
    <scope>NUCLEOTIDE SEQUENCE [LARGE SCALE GENOMIC DNA]</scope>
    <source>
        <strain evidence="1">E44_bin92</strain>
    </source>
</reference>
<dbReference type="Proteomes" id="UP000320781">
    <property type="component" value="Unassembled WGS sequence"/>
</dbReference>
<evidence type="ECO:0000313" key="2">
    <source>
        <dbReference type="Proteomes" id="UP000320781"/>
    </source>
</evidence>
<name>A0A523QHZ8_UNCAE</name>
<organism evidence="1 2">
    <name type="scientific">Aerophobetes bacterium</name>
    <dbReference type="NCBI Taxonomy" id="2030807"/>
    <lineage>
        <taxon>Bacteria</taxon>
        <taxon>Candidatus Aerophobota</taxon>
    </lineage>
</organism>
<proteinExistence type="predicted"/>
<protein>
    <submittedName>
        <fullName evidence="1">DUF4416 family protein</fullName>
    </submittedName>
</protein>
<dbReference type="AlphaFoldDB" id="A0A523QHZ8"/>